<protein>
    <submittedName>
        <fullName evidence="1">Uncharacterized protein</fullName>
    </submittedName>
</protein>
<evidence type="ECO:0000313" key="1">
    <source>
        <dbReference type="EMBL" id="PNX66945.1"/>
    </source>
</evidence>
<comment type="caution">
    <text evidence="1">The sequence shown here is derived from an EMBL/GenBank/DDBJ whole genome shotgun (WGS) entry which is preliminary data.</text>
</comment>
<reference evidence="1 2" key="2">
    <citation type="journal article" date="2017" name="Front. Plant Sci.">
        <title>Gene Classification and Mining of Molecular Markers Useful in Red Clover (Trifolium pratense) Breeding.</title>
        <authorList>
            <person name="Istvanek J."/>
            <person name="Dluhosova J."/>
            <person name="Dluhos P."/>
            <person name="Patkova L."/>
            <person name="Nedelnik J."/>
            <person name="Repkova J."/>
        </authorList>
    </citation>
    <scope>NUCLEOTIDE SEQUENCE [LARGE SCALE GENOMIC DNA]</scope>
    <source>
        <strain evidence="2">cv. Tatra</strain>
        <tissue evidence="1">Young leaves</tissue>
    </source>
</reference>
<name>A0A2K3KKW9_TRIPR</name>
<accession>A0A2K3KKW9</accession>
<gene>
    <name evidence="1" type="ORF">L195_g055362</name>
</gene>
<sequence>MDNCFSTFCVNNLFKKKQSLSRPIDIIFKLLNTPTAWPP</sequence>
<feature type="non-terminal residue" evidence="1">
    <location>
        <position position="39"/>
    </location>
</feature>
<reference evidence="1 2" key="1">
    <citation type="journal article" date="2014" name="Am. J. Bot.">
        <title>Genome assembly and annotation for red clover (Trifolium pratense; Fabaceae).</title>
        <authorList>
            <person name="Istvanek J."/>
            <person name="Jaros M."/>
            <person name="Krenek A."/>
            <person name="Repkova J."/>
        </authorList>
    </citation>
    <scope>NUCLEOTIDE SEQUENCE [LARGE SCALE GENOMIC DNA]</scope>
    <source>
        <strain evidence="2">cv. Tatra</strain>
        <tissue evidence="1">Young leaves</tissue>
    </source>
</reference>
<dbReference type="AlphaFoldDB" id="A0A2K3KKW9"/>
<evidence type="ECO:0000313" key="2">
    <source>
        <dbReference type="Proteomes" id="UP000236291"/>
    </source>
</evidence>
<dbReference type="Proteomes" id="UP000236291">
    <property type="component" value="Unassembled WGS sequence"/>
</dbReference>
<proteinExistence type="predicted"/>
<organism evidence="1 2">
    <name type="scientific">Trifolium pratense</name>
    <name type="common">Red clover</name>
    <dbReference type="NCBI Taxonomy" id="57577"/>
    <lineage>
        <taxon>Eukaryota</taxon>
        <taxon>Viridiplantae</taxon>
        <taxon>Streptophyta</taxon>
        <taxon>Embryophyta</taxon>
        <taxon>Tracheophyta</taxon>
        <taxon>Spermatophyta</taxon>
        <taxon>Magnoliopsida</taxon>
        <taxon>eudicotyledons</taxon>
        <taxon>Gunneridae</taxon>
        <taxon>Pentapetalae</taxon>
        <taxon>rosids</taxon>
        <taxon>fabids</taxon>
        <taxon>Fabales</taxon>
        <taxon>Fabaceae</taxon>
        <taxon>Papilionoideae</taxon>
        <taxon>50 kb inversion clade</taxon>
        <taxon>NPAAA clade</taxon>
        <taxon>Hologalegina</taxon>
        <taxon>IRL clade</taxon>
        <taxon>Trifolieae</taxon>
        <taxon>Trifolium</taxon>
    </lineage>
</organism>
<dbReference type="ExpressionAtlas" id="A0A2K3KKW9">
    <property type="expression patterns" value="baseline"/>
</dbReference>
<dbReference type="EMBL" id="ASHM01100579">
    <property type="protein sequence ID" value="PNX66945.1"/>
    <property type="molecule type" value="Genomic_DNA"/>
</dbReference>